<comment type="similarity">
    <text evidence="1">Belongs to the TPP enzyme family.</text>
</comment>
<dbReference type="GO" id="GO:0030976">
    <property type="term" value="F:thiamine pyrophosphate binding"/>
    <property type="evidence" value="ECO:0007669"/>
    <property type="project" value="InterPro"/>
</dbReference>
<dbReference type="InterPro" id="IPR029061">
    <property type="entry name" value="THDP-binding"/>
</dbReference>
<dbReference type="Pfam" id="PF02775">
    <property type="entry name" value="TPP_enzyme_C"/>
    <property type="match status" value="1"/>
</dbReference>
<feature type="compositionally biased region" description="Gly residues" evidence="2">
    <location>
        <begin position="58"/>
        <end position="67"/>
    </location>
</feature>
<feature type="domain" description="Thiamine pyrophosphate enzyme TPP-binding" evidence="3">
    <location>
        <begin position="125"/>
        <end position="264"/>
    </location>
</feature>
<dbReference type="PANTHER" id="PTHR18968:SF133">
    <property type="entry name" value="BENZOYLFORMATE DECARBOXYLASE"/>
    <property type="match status" value="1"/>
</dbReference>
<evidence type="ECO:0000256" key="2">
    <source>
        <dbReference type="SAM" id="MobiDB-lite"/>
    </source>
</evidence>
<dbReference type="GO" id="GO:0050660">
    <property type="term" value="F:flavin adenine dinucleotide binding"/>
    <property type="evidence" value="ECO:0007669"/>
    <property type="project" value="TreeGrafter"/>
</dbReference>
<name>A0A937X1D2_9BACT</name>
<comment type="caution">
    <text evidence="4">The sequence shown here is derived from an EMBL/GenBank/DDBJ whole genome shotgun (WGS) entry which is preliminary data.</text>
</comment>
<dbReference type="EMBL" id="VGJX01000139">
    <property type="protein sequence ID" value="MBM3274164.1"/>
    <property type="molecule type" value="Genomic_DNA"/>
</dbReference>
<reference evidence="4 5" key="1">
    <citation type="submission" date="2019-03" db="EMBL/GenBank/DDBJ databases">
        <title>Lake Tanganyika Metagenome-Assembled Genomes (MAGs).</title>
        <authorList>
            <person name="Tran P."/>
        </authorList>
    </citation>
    <scope>NUCLEOTIDE SEQUENCE [LARGE SCALE GENOMIC DNA]</scope>
    <source>
        <strain evidence="4">K_DeepCast_65m_m2_236</strain>
    </source>
</reference>
<dbReference type="InterPro" id="IPR045229">
    <property type="entry name" value="TPP_enz"/>
</dbReference>
<evidence type="ECO:0000313" key="5">
    <source>
        <dbReference type="Proteomes" id="UP000703893"/>
    </source>
</evidence>
<evidence type="ECO:0000259" key="3">
    <source>
        <dbReference type="Pfam" id="PF02775"/>
    </source>
</evidence>
<proteinExistence type="inferred from homology"/>
<evidence type="ECO:0000256" key="1">
    <source>
        <dbReference type="ARBA" id="ARBA00007812"/>
    </source>
</evidence>
<gene>
    <name evidence="4" type="ORF">FJZ00_03360</name>
</gene>
<dbReference type="Proteomes" id="UP000703893">
    <property type="component" value="Unassembled WGS sequence"/>
</dbReference>
<dbReference type="GO" id="GO:0003984">
    <property type="term" value="F:acetolactate synthase activity"/>
    <property type="evidence" value="ECO:0007669"/>
    <property type="project" value="TreeGrafter"/>
</dbReference>
<dbReference type="PANTHER" id="PTHR18968">
    <property type="entry name" value="THIAMINE PYROPHOSPHATE ENZYMES"/>
    <property type="match status" value="1"/>
</dbReference>
<organism evidence="4 5">
    <name type="scientific">Candidatus Tanganyikabacteria bacterium</name>
    <dbReference type="NCBI Taxonomy" id="2961651"/>
    <lineage>
        <taxon>Bacteria</taxon>
        <taxon>Bacillati</taxon>
        <taxon>Candidatus Sericytochromatia</taxon>
        <taxon>Candidatus Tanganyikabacteria</taxon>
    </lineage>
</organism>
<sequence>MTGAFVGDAGEALRTLLAASRVGSGAPPGGAGIGVGSGAPPGGAGIGAGSGAPLSGAGIGAGSGAPPGGAARSYSPVQRSERQAPAARSRARLGPSFVIGTLARLLPPDAIVVDEAISSSLLVRDVIPYRRAGSYFAAASGGLGFGIASAAGIQLARPDRPVVAILGDGASMYGIQALWTAASRRIPAKYLVLENGQYVILKAYAQAFHPGTIAKIPGLDLPDLDIVAIARGMGMPAERVTSPDQVEPALARALATEGPCLVAVTVDRAVPALFRAFRHAPRLE</sequence>
<accession>A0A937X1D2</accession>
<dbReference type="SUPFAM" id="SSF52518">
    <property type="entry name" value="Thiamin diphosphate-binding fold (THDP-binding)"/>
    <property type="match status" value="1"/>
</dbReference>
<dbReference type="CDD" id="cd02002">
    <property type="entry name" value="TPP_BFDC"/>
    <property type="match status" value="1"/>
</dbReference>
<protein>
    <recommendedName>
        <fullName evidence="3">Thiamine pyrophosphate enzyme TPP-binding domain-containing protein</fullName>
    </recommendedName>
</protein>
<evidence type="ECO:0000313" key="4">
    <source>
        <dbReference type="EMBL" id="MBM3274164.1"/>
    </source>
</evidence>
<dbReference type="Gene3D" id="3.40.50.970">
    <property type="match status" value="1"/>
</dbReference>
<dbReference type="AlphaFoldDB" id="A0A937X1D2"/>
<dbReference type="InterPro" id="IPR011766">
    <property type="entry name" value="TPP_enzyme_TPP-bd"/>
</dbReference>
<feature type="region of interest" description="Disordered" evidence="2">
    <location>
        <begin position="58"/>
        <end position="89"/>
    </location>
</feature>